<sequence>MIHPGGPDRETADIGGTAMTAPRSFRAIGILLLLWNLTGVAAFIMQYGADLGQLAKTDPYSARIFASMPGWAWTAYAVAVGAGTLGALLLLLRKAAAAPLFLLSILAVVVQFGYSFIHTDLLAVKGPTAAIFPAIILIIALFQWRYARNLIAKAVLR</sequence>
<evidence type="ECO:0008006" key="4">
    <source>
        <dbReference type="Google" id="ProtNLM"/>
    </source>
</evidence>
<feature type="transmembrane region" description="Helical" evidence="1">
    <location>
        <begin position="69"/>
        <end position="92"/>
    </location>
</feature>
<keyword evidence="1" id="KW-0812">Transmembrane</keyword>
<dbReference type="AlphaFoldDB" id="A0A292ZEX9"/>
<organism evidence="2 3">
    <name type="scientific">Sphingobium fuliginis (strain ATCC 27551)</name>
    <dbReference type="NCBI Taxonomy" id="336203"/>
    <lineage>
        <taxon>Bacteria</taxon>
        <taxon>Pseudomonadati</taxon>
        <taxon>Pseudomonadota</taxon>
        <taxon>Alphaproteobacteria</taxon>
        <taxon>Sphingomonadales</taxon>
        <taxon>Sphingomonadaceae</taxon>
        <taxon>Sphingobium</taxon>
    </lineage>
</organism>
<reference evidence="2 3" key="2">
    <citation type="journal article" date="2013" name="Environ. Sci. Technol.">
        <title>The 4-tert-butylphenol-utilizing bacterium Sphingobium fuliginis OMI can degrade bisphenols via phenolic ring hydroxylation and meta-cleavage pathway.</title>
        <authorList>
            <person name="Ogata Y."/>
            <person name="Goda S."/>
            <person name="Toyama T."/>
            <person name="Sei K."/>
            <person name="Ike M."/>
        </authorList>
    </citation>
    <scope>NUCLEOTIDE SEQUENCE [LARGE SCALE GENOMIC DNA]</scope>
    <source>
        <strain evidence="2 3">OMI</strain>
    </source>
</reference>
<evidence type="ECO:0000256" key="1">
    <source>
        <dbReference type="SAM" id="Phobius"/>
    </source>
</evidence>
<gene>
    <name evidence="2" type="ORF">SFOMI_2591</name>
</gene>
<keyword evidence="1" id="KW-0472">Membrane</keyword>
<comment type="caution">
    <text evidence="2">The sequence shown here is derived from an EMBL/GenBank/DDBJ whole genome shotgun (WGS) entry which is preliminary data.</text>
</comment>
<feature type="transmembrane region" description="Helical" evidence="1">
    <location>
        <begin position="27"/>
        <end position="49"/>
    </location>
</feature>
<evidence type="ECO:0000313" key="2">
    <source>
        <dbReference type="EMBL" id="GAY22037.1"/>
    </source>
</evidence>
<keyword evidence="1" id="KW-1133">Transmembrane helix</keyword>
<feature type="transmembrane region" description="Helical" evidence="1">
    <location>
        <begin position="129"/>
        <end position="147"/>
    </location>
</feature>
<evidence type="ECO:0000313" key="3">
    <source>
        <dbReference type="Proteomes" id="UP000221538"/>
    </source>
</evidence>
<protein>
    <recommendedName>
        <fullName evidence="4">Sugar transporter</fullName>
    </recommendedName>
</protein>
<dbReference type="EMBL" id="BEWI01000032">
    <property type="protein sequence ID" value="GAY22037.1"/>
    <property type="molecule type" value="Genomic_DNA"/>
</dbReference>
<dbReference type="Proteomes" id="UP000221538">
    <property type="component" value="Unassembled WGS sequence"/>
</dbReference>
<reference evidence="2 3" key="1">
    <citation type="journal article" date="2013" name="Biodegradation">
        <title>Occurrence of 4-tert-butylphenol (4-t-BP) biodegradation in an aquatic sample caused by the presence of Spirodela polyrrhiza and isolation of a 4-t-BP-utilizing bacterium.</title>
        <authorList>
            <person name="Ogata Y."/>
            <person name="Toyama T."/>
            <person name="Yu N."/>
            <person name="Wang X."/>
            <person name="Sei K."/>
            <person name="Ike M."/>
        </authorList>
    </citation>
    <scope>NUCLEOTIDE SEQUENCE [LARGE SCALE GENOMIC DNA]</scope>
    <source>
        <strain evidence="2 3">OMI</strain>
    </source>
</reference>
<accession>A0A292ZEX9</accession>
<name>A0A292ZEX9_SPHSA</name>
<proteinExistence type="predicted"/>
<feature type="transmembrane region" description="Helical" evidence="1">
    <location>
        <begin position="99"/>
        <end position="117"/>
    </location>
</feature>